<proteinExistence type="inferred from homology"/>
<keyword evidence="5" id="KW-0687">Ribonucleoprotein</keyword>
<evidence type="ECO:0000256" key="7">
    <source>
        <dbReference type="ARBA" id="ARBA00035399"/>
    </source>
</evidence>
<feature type="region of interest" description="Disordered" evidence="8">
    <location>
        <begin position="199"/>
        <end position="236"/>
    </location>
</feature>
<dbReference type="OrthoDB" id="270763at2759"/>
<evidence type="ECO:0000256" key="6">
    <source>
        <dbReference type="ARBA" id="ARBA00035289"/>
    </source>
</evidence>
<dbReference type="AlphaFoldDB" id="A0A8S0WXX3"/>
<dbReference type="PANTHER" id="PTHR21183:SF18">
    <property type="entry name" value="LARGE RIBOSOMAL SUBUNIT PROTEIN UL29M"/>
    <property type="match status" value="1"/>
</dbReference>
<evidence type="ECO:0000256" key="5">
    <source>
        <dbReference type="ARBA" id="ARBA00023274"/>
    </source>
</evidence>
<evidence type="ECO:0000256" key="4">
    <source>
        <dbReference type="ARBA" id="ARBA00023128"/>
    </source>
</evidence>
<feature type="compositionally biased region" description="Basic and acidic residues" evidence="8">
    <location>
        <begin position="199"/>
        <end position="216"/>
    </location>
</feature>
<keyword evidence="3" id="KW-0689">Ribosomal protein</keyword>
<dbReference type="Proteomes" id="UP000467700">
    <property type="component" value="Unassembled WGS sequence"/>
</dbReference>
<comment type="similarity">
    <text evidence="2">Belongs to the universal ribosomal protein uL29 family.</text>
</comment>
<gene>
    <name evidence="9" type="ORF">AAE3_LOCUS3742</name>
</gene>
<keyword evidence="4" id="KW-0496">Mitochondrion</keyword>
<sequence>MFSLYRSAARQISRQLTRGFAEIVSANSSAIVVAQPLDRKRRKPRAPKPDATTKAISANGKVPVREDHGLYAFFRRKEGENLVGEDRFEVVETPESAQILTGRAWEAVELRNKSFKDLHTLWYVSLREKNLLATQREEARRMGVQNVEAQSSIEKSRHCRKTMGRIKAVLNERRLAYAGAVKLAEKELEFLRNRPAKEYTDEDKQVLEHQRQQRAERKARRAVKSVKEKVTSPATA</sequence>
<protein>
    <recommendedName>
        <fullName evidence="6">Large ribosomal subunit protein uL29m</fullName>
    </recommendedName>
    <alternativeName>
        <fullName evidence="7">54S ribosomal protein L4, mitochondrial</fullName>
    </alternativeName>
</protein>
<dbReference type="GO" id="GO:0032543">
    <property type="term" value="P:mitochondrial translation"/>
    <property type="evidence" value="ECO:0007669"/>
    <property type="project" value="TreeGrafter"/>
</dbReference>
<dbReference type="PANTHER" id="PTHR21183">
    <property type="entry name" value="RIBOSOMAL PROTEIN L47, MITOCHONDRIAL-RELATED"/>
    <property type="match status" value="1"/>
</dbReference>
<dbReference type="SUPFAM" id="SSF46561">
    <property type="entry name" value="Ribosomal protein L29 (L29p)"/>
    <property type="match status" value="1"/>
</dbReference>
<organism evidence="9 10">
    <name type="scientific">Cyclocybe aegerita</name>
    <name type="common">Black poplar mushroom</name>
    <name type="synonym">Agrocybe aegerita</name>
    <dbReference type="NCBI Taxonomy" id="1973307"/>
    <lineage>
        <taxon>Eukaryota</taxon>
        <taxon>Fungi</taxon>
        <taxon>Dikarya</taxon>
        <taxon>Basidiomycota</taxon>
        <taxon>Agaricomycotina</taxon>
        <taxon>Agaricomycetes</taxon>
        <taxon>Agaricomycetidae</taxon>
        <taxon>Agaricales</taxon>
        <taxon>Agaricineae</taxon>
        <taxon>Bolbitiaceae</taxon>
        <taxon>Cyclocybe</taxon>
    </lineage>
</organism>
<evidence type="ECO:0000313" key="9">
    <source>
        <dbReference type="EMBL" id="CAA7261578.1"/>
    </source>
</evidence>
<dbReference type="Pfam" id="PF06984">
    <property type="entry name" value="MRP-L47"/>
    <property type="match status" value="1"/>
</dbReference>
<comment type="caution">
    <text evidence="9">The sequence shown here is derived from an EMBL/GenBank/DDBJ whole genome shotgun (WGS) entry which is preliminary data.</text>
</comment>
<dbReference type="InterPro" id="IPR010729">
    <property type="entry name" value="Ribosomal_uL29_mit"/>
</dbReference>
<evidence type="ECO:0000256" key="8">
    <source>
        <dbReference type="SAM" id="MobiDB-lite"/>
    </source>
</evidence>
<name>A0A8S0WXX3_CYCAE</name>
<dbReference type="InterPro" id="IPR036049">
    <property type="entry name" value="Ribosomal_uL29_sf"/>
</dbReference>
<evidence type="ECO:0000256" key="1">
    <source>
        <dbReference type="ARBA" id="ARBA00004173"/>
    </source>
</evidence>
<dbReference type="GO" id="GO:0005762">
    <property type="term" value="C:mitochondrial large ribosomal subunit"/>
    <property type="evidence" value="ECO:0007669"/>
    <property type="project" value="TreeGrafter"/>
</dbReference>
<evidence type="ECO:0000313" key="10">
    <source>
        <dbReference type="Proteomes" id="UP000467700"/>
    </source>
</evidence>
<evidence type="ECO:0000256" key="3">
    <source>
        <dbReference type="ARBA" id="ARBA00022980"/>
    </source>
</evidence>
<dbReference type="EMBL" id="CACVBS010000033">
    <property type="protein sequence ID" value="CAA7261578.1"/>
    <property type="molecule type" value="Genomic_DNA"/>
</dbReference>
<accession>A0A8S0WXX3</accession>
<dbReference type="InterPro" id="IPR038340">
    <property type="entry name" value="MRP-L47_sf"/>
</dbReference>
<evidence type="ECO:0000256" key="2">
    <source>
        <dbReference type="ARBA" id="ARBA00009254"/>
    </source>
</evidence>
<keyword evidence="10" id="KW-1185">Reference proteome</keyword>
<comment type="subcellular location">
    <subcellularLocation>
        <location evidence="1">Mitochondrion</location>
    </subcellularLocation>
</comment>
<reference evidence="9 10" key="1">
    <citation type="submission" date="2020-01" db="EMBL/GenBank/DDBJ databases">
        <authorList>
            <person name="Gupta K D."/>
        </authorList>
    </citation>
    <scope>NUCLEOTIDE SEQUENCE [LARGE SCALE GENOMIC DNA]</scope>
</reference>
<dbReference type="Gene3D" id="6.10.330.20">
    <property type="match status" value="1"/>
</dbReference>
<dbReference type="GO" id="GO:0003735">
    <property type="term" value="F:structural constituent of ribosome"/>
    <property type="evidence" value="ECO:0007669"/>
    <property type="project" value="InterPro"/>
</dbReference>